<dbReference type="AlphaFoldDB" id="F0J004"/>
<proteinExistence type="predicted"/>
<feature type="region of interest" description="Disordered" evidence="1">
    <location>
        <begin position="160"/>
        <end position="183"/>
    </location>
</feature>
<name>F0J004_ACIMA</name>
<dbReference type="HOGENOM" id="CLU_641957_0_0_5"/>
<accession>F0J004</accession>
<dbReference type="KEGG" id="amv:ACMV_20170"/>
<reference evidence="2 3" key="1">
    <citation type="submission" date="2010-12" db="EMBL/GenBank/DDBJ databases">
        <title>Whole genome sequence of Acidiphilium multivorum AIU301.</title>
        <authorList>
            <person name="Narita-Yamada S."/>
            <person name="Nakamura S."/>
            <person name="Ito N."/>
            <person name="Takarada H."/>
            <person name="Katano Y."/>
            <person name="Nakazawa H."/>
            <person name="Hosoyama A."/>
            <person name="Yamada R."/>
            <person name="Fujita N."/>
        </authorList>
    </citation>
    <scope>NUCLEOTIDE SEQUENCE [LARGE SCALE GENOMIC DNA]</scope>
    <source>
        <strain evidence="3">DSM 11245 / JCM 8867 / AIU301</strain>
    </source>
</reference>
<dbReference type="Proteomes" id="UP000007100">
    <property type="component" value="Chromosome"/>
</dbReference>
<evidence type="ECO:0000313" key="2">
    <source>
        <dbReference type="EMBL" id="BAJ81364.1"/>
    </source>
</evidence>
<evidence type="ECO:0000313" key="3">
    <source>
        <dbReference type="Proteomes" id="UP000007100"/>
    </source>
</evidence>
<protein>
    <submittedName>
        <fullName evidence="2">Uncharacterized protein</fullName>
    </submittedName>
</protein>
<dbReference type="EMBL" id="AP012035">
    <property type="protein sequence ID" value="BAJ81364.1"/>
    <property type="molecule type" value="Genomic_DNA"/>
</dbReference>
<evidence type="ECO:0000256" key="1">
    <source>
        <dbReference type="SAM" id="MobiDB-lite"/>
    </source>
</evidence>
<gene>
    <name evidence="2" type="ordered locus">ACMV_20170</name>
</gene>
<sequence>MTETSPGSTTQTADFTRAPAADAHAASFDLGLIDAVTAEILAHPMALSDPPLSDPPNSIFMTFARRRRLRIADWRRRRIAARHRPRSHLLRDLAMLAASAERLRAILVQLDASQHADLMRQLFNPRGLPQPGLLRATRTIQGLVELLDLLAANARHEGRARGGLEPTRVRRRRKGAPAEPTPPIDAEAHLKALAQTWFGREDLSTRLADVALRCGDYRDGLRAEPSLTNTLETFQQARRWADHTMLHLLKFRFGERLELLSYRPMAEARATIEPGVPIDRPGGAARRLRALCRLLLAVGDRGAHSIAEDVAGTRYGRREMSDPADFAVTCCASLWISFRNEPIRGRYPKAGTFSRFVEEFLNEALGIFPASELRSALRRFHGARDDEIRRIAERLQAPRPSVSGSAMEPDAETLGHIRRLLNMPVSG</sequence>
<keyword evidence="3" id="KW-1185">Reference proteome</keyword>
<organism evidence="2 3">
    <name type="scientific">Acidiphilium multivorum (strain DSM 11245 / JCM 8867 / NBRC 100883 / AIU 301)</name>
    <dbReference type="NCBI Taxonomy" id="926570"/>
    <lineage>
        <taxon>Bacteria</taxon>
        <taxon>Pseudomonadati</taxon>
        <taxon>Pseudomonadota</taxon>
        <taxon>Alphaproteobacteria</taxon>
        <taxon>Acetobacterales</taxon>
        <taxon>Acidocellaceae</taxon>
        <taxon>Acidiphilium</taxon>
    </lineage>
</organism>